<dbReference type="InterPro" id="IPR050555">
    <property type="entry name" value="Bact_Solute-Bind_Prot2"/>
</dbReference>
<dbReference type="PANTHER" id="PTHR30036">
    <property type="entry name" value="D-XYLOSE-BINDING PERIPLASMIC PROTEIN"/>
    <property type="match status" value="1"/>
</dbReference>
<evidence type="ECO:0000256" key="3">
    <source>
        <dbReference type="SAM" id="SignalP"/>
    </source>
</evidence>
<evidence type="ECO:0000313" key="6">
    <source>
        <dbReference type="Proteomes" id="UP000632138"/>
    </source>
</evidence>
<comment type="caution">
    <text evidence="5">The sequence shown here is derived from an EMBL/GenBank/DDBJ whole genome shotgun (WGS) entry which is preliminary data.</text>
</comment>
<dbReference type="InterPro" id="IPR028082">
    <property type="entry name" value="Peripla_BP_I"/>
</dbReference>
<dbReference type="RefSeq" id="WP_203374690.1">
    <property type="nucleotide sequence ID" value="NZ_JAENHP010000001.1"/>
</dbReference>
<comment type="subcellular location">
    <subcellularLocation>
        <location evidence="1">Cell envelope</location>
    </subcellularLocation>
</comment>
<dbReference type="Proteomes" id="UP000632138">
    <property type="component" value="Unassembled WGS sequence"/>
</dbReference>
<evidence type="ECO:0000256" key="1">
    <source>
        <dbReference type="ARBA" id="ARBA00004196"/>
    </source>
</evidence>
<protein>
    <submittedName>
        <fullName evidence="5">Substrate-binding domain-containing protein</fullName>
    </submittedName>
</protein>
<evidence type="ECO:0000313" key="5">
    <source>
        <dbReference type="EMBL" id="MBM2614834.1"/>
    </source>
</evidence>
<proteinExistence type="inferred from homology"/>
<dbReference type="SUPFAM" id="SSF53822">
    <property type="entry name" value="Periplasmic binding protein-like I"/>
    <property type="match status" value="1"/>
</dbReference>
<dbReference type="Gene3D" id="3.40.50.2300">
    <property type="match status" value="2"/>
</dbReference>
<comment type="similarity">
    <text evidence="2">Belongs to the bacterial solute-binding protein 2 family.</text>
</comment>
<dbReference type="EMBL" id="JAENHP010000001">
    <property type="protein sequence ID" value="MBM2614834.1"/>
    <property type="molecule type" value="Genomic_DNA"/>
</dbReference>
<evidence type="ECO:0000259" key="4">
    <source>
        <dbReference type="Pfam" id="PF13407"/>
    </source>
</evidence>
<sequence>MVDSLGAGRRLRLSKARKLSALIGVAGLLLAAGACGDGEGDGDQAAGPVNDAYTQQAASLIKSGTSGMLYFEGAEKDITLDKIKVYEDWSGPTQSVKPAAGAKINVIVCSIGTSCEEVGKKVQSIAQGLGWTAEILDGQGSPEGFQKAFATAAANKPDAVITIAIPENQVADGVAELHKASIPVVGVSAVDEGGAVGFDAHVSSRETFQSVLEVTKAIADSGGKAKAVFLWDVGYPHLVEALNTSKKVFEGCTGCQLLEVRERTLKQALDPIEMQNITTSLLQKYGNDLQYIFTPYGNGVESITAALQAAGRTDVKVMSKNAEPERLAAVAKGTQFADFGAVRGWNAYAAVDQVNRLLAKQEPLPDAEQGIPATVFDKSNAPQDGKVNWDSYVNYAERYTQMWSAAQ</sequence>
<keyword evidence="6" id="KW-1185">Reference proteome</keyword>
<feature type="domain" description="Periplasmic binding protein" evidence="4">
    <location>
        <begin position="116"/>
        <end position="361"/>
    </location>
</feature>
<dbReference type="Pfam" id="PF13407">
    <property type="entry name" value="Peripla_BP_4"/>
    <property type="match status" value="1"/>
</dbReference>
<feature type="signal peptide" evidence="3">
    <location>
        <begin position="1"/>
        <end position="31"/>
    </location>
</feature>
<organism evidence="5 6">
    <name type="scientific">Paractinoplanes ovalisporus</name>
    <dbReference type="NCBI Taxonomy" id="2810368"/>
    <lineage>
        <taxon>Bacteria</taxon>
        <taxon>Bacillati</taxon>
        <taxon>Actinomycetota</taxon>
        <taxon>Actinomycetes</taxon>
        <taxon>Micromonosporales</taxon>
        <taxon>Micromonosporaceae</taxon>
        <taxon>Paractinoplanes</taxon>
    </lineage>
</organism>
<reference evidence="5 6" key="1">
    <citation type="submission" date="2021-01" db="EMBL/GenBank/DDBJ databases">
        <title>Actinoplanes sp. nov. LDG1-06 isolated from lichen.</title>
        <authorList>
            <person name="Saeng-In P."/>
            <person name="Phongsopitanun W."/>
            <person name="Kanchanasin P."/>
            <person name="Yuki M."/>
            <person name="Kudo T."/>
            <person name="Ohkuma M."/>
            <person name="Tanasupawat S."/>
        </authorList>
    </citation>
    <scope>NUCLEOTIDE SEQUENCE [LARGE SCALE GENOMIC DNA]</scope>
    <source>
        <strain evidence="5 6">LDG1-06</strain>
    </source>
</reference>
<keyword evidence="3" id="KW-0732">Signal</keyword>
<feature type="chain" id="PRO_5045677069" evidence="3">
    <location>
        <begin position="32"/>
        <end position="407"/>
    </location>
</feature>
<dbReference type="PANTHER" id="PTHR30036:SF7">
    <property type="entry name" value="ABC TRANSPORTER PERIPLASMIC-BINDING PROTEIN YPHF"/>
    <property type="match status" value="1"/>
</dbReference>
<evidence type="ECO:0000256" key="2">
    <source>
        <dbReference type="ARBA" id="ARBA00007639"/>
    </source>
</evidence>
<dbReference type="InterPro" id="IPR025997">
    <property type="entry name" value="SBP_2_dom"/>
</dbReference>
<accession>A0ABS2A4R1</accession>
<name>A0ABS2A4R1_9ACTN</name>
<gene>
    <name evidence="5" type="ORF">JIG36_04590</name>
</gene>